<feature type="compositionally biased region" description="Basic residues" evidence="1">
    <location>
        <begin position="1"/>
        <end position="10"/>
    </location>
</feature>
<keyword evidence="3" id="KW-1185">Reference proteome</keyword>
<reference evidence="2 3" key="1">
    <citation type="submission" date="2018-12" db="EMBL/GenBank/DDBJ databases">
        <title>Draft genome sequence of Xylaria grammica IHI A82.</title>
        <authorList>
            <person name="Buettner E."/>
            <person name="Kellner H."/>
        </authorList>
    </citation>
    <scope>NUCLEOTIDE SEQUENCE [LARGE SCALE GENOMIC DNA]</scope>
    <source>
        <strain evidence="2 3">IHI A82</strain>
    </source>
</reference>
<evidence type="ECO:0000313" key="3">
    <source>
        <dbReference type="Proteomes" id="UP000286045"/>
    </source>
</evidence>
<feature type="region of interest" description="Disordered" evidence="1">
    <location>
        <begin position="55"/>
        <end position="76"/>
    </location>
</feature>
<protein>
    <submittedName>
        <fullName evidence="2">Uncharacterized protein</fullName>
    </submittedName>
</protein>
<evidence type="ECO:0000313" key="2">
    <source>
        <dbReference type="EMBL" id="RWA08657.1"/>
    </source>
</evidence>
<dbReference type="EMBL" id="RYZI01000189">
    <property type="protein sequence ID" value="RWA08657.1"/>
    <property type="molecule type" value="Genomic_DNA"/>
</dbReference>
<feature type="region of interest" description="Disordered" evidence="1">
    <location>
        <begin position="1"/>
        <end position="22"/>
    </location>
</feature>
<dbReference type="Proteomes" id="UP000286045">
    <property type="component" value="Unassembled WGS sequence"/>
</dbReference>
<accession>A0A439D300</accession>
<proteinExistence type="predicted"/>
<organism evidence="2 3">
    <name type="scientific">Xylaria grammica</name>
    <dbReference type="NCBI Taxonomy" id="363999"/>
    <lineage>
        <taxon>Eukaryota</taxon>
        <taxon>Fungi</taxon>
        <taxon>Dikarya</taxon>
        <taxon>Ascomycota</taxon>
        <taxon>Pezizomycotina</taxon>
        <taxon>Sordariomycetes</taxon>
        <taxon>Xylariomycetidae</taxon>
        <taxon>Xylariales</taxon>
        <taxon>Xylariaceae</taxon>
        <taxon>Xylaria</taxon>
    </lineage>
</organism>
<feature type="compositionally biased region" description="Polar residues" evidence="1">
    <location>
        <begin position="65"/>
        <end position="76"/>
    </location>
</feature>
<dbReference type="AlphaFoldDB" id="A0A439D300"/>
<evidence type="ECO:0000256" key="1">
    <source>
        <dbReference type="SAM" id="MobiDB-lite"/>
    </source>
</evidence>
<sequence>MGHTQVHRRSEHTSPVSPQQEREDYVTPEINMNSNTSSHENYQLWSCGHYTSTSDGELVKPSGAQPVSQQLSGSSPTNANRMCPHCVVLEWVQAIQTCIEDLGTEQNDLPASRERHPNYILNSHLNMSDTPIKLGVGADAQSFWRPTMAALSQQATKEFREGGGKFSLWMDKVVNLLRRILEFSHRVFRISDPLSGAMKALVVHLQVNTRALLAEISLCMGSYVKAQAKLVNAVLEYLKKFAARFPFYAPG</sequence>
<comment type="caution">
    <text evidence="2">The sequence shown here is derived from an EMBL/GenBank/DDBJ whole genome shotgun (WGS) entry which is preliminary data.</text>
</comment>
<gene>
    <name evidence="2" type="ORF">EKO27_g6435</name>
</gene>
<name>A0A439D300_9PEZI</name>